<comment type="caution">
    <text evidence="1">The sequence shown here is derived from an EMBL/GenBank/DDBJ whole genome shotgun (WGS) entry which is preliminary data.</text>
</comment>
<dbReference type="Proteomes" id="UP001057402">
    <property type="component" value="Chromosome 7"/>
</dbReference>
<organism evidence="1 2">
    <name type="scientific">Melastoma candidum</name>
    <dbReference type="NCBI Taxonomy" id="119954"/>
    <lineage>
        <taxon>Eukaryota</taxon>
        <taxon>Viridiplantae</taxon>
        <taxon>Streptophyta</taxon>
        <taxon>Embryophyta</taxon>
        <taxon>Tracheophyta</taxon>
        <taxon>Spermatophyta</taxon>
        <taxon>Magnoliopsida</taxon>
        <taxon>eudicotyledons</taxon>
        <taxon>Gunneridae</taxon>
        <taxon>Pentapetalae</taxon>
        <taxon>rosids</taxon>
        <taxon>malvids</taxon>
        <taxon>Myrtales</taxon>
        <taxon>Melastomataceae</taxon>
        <taxon>Melastomatoideae</taxon>
        <taxon>Melastomateae</taxon>
        <taxon>Melastoma</taxon>
    </lineage>
</organism>
<name>A0ACB9NSS3_9MYRT</name>
<dbReference type="EMBL" id="CM042886">
    <property type="protein sequence ID" value="KAI4339315.1"/>
    <property type="molecule type" value="Genomic_DNA"/>
</dbReference>
<sequence length="317" mass="36124">MECLPFSVIPTVPAKAVPKPVMGNSGTMANGCSRFPSPSPSSSSAEGEEGETMVESFCLGDFWKAYAEWSAYGVGVPIMLPDGDCVVQYYFPSLSAMQIFTYKRMAGESSSLDSESDTDGSRSRMEISSNDSDYSFGGMDVEDLGELYCQYNEILNPYARLPLTEKIKELAQKYQGLTTLYSTELTPHSWVSIAWYPILQIPVMRNQKELSASFLTYHRLSWSPQGLMSVIPNKYLRRECVSPRKMESDLMMNGQKEIEIEVPPFAMNTYKMYGKFWIDPMTGDWQMMQSYQKAAQFWLKEHRFLHHDYNFFVSRGI</sequence>
<protein>
    <submittedName>
        <fullName evidence="1">Uncharacterized protein</fullName>
    </submittedName>
</protein>
<gene>
    <name evidence="1" type="ORF">MLD38_024272</name>
</gene>
<evidence type="ECO:0000313" key="2">
    <source>
        <dbReference type="Proteomes" id="UP001057402"/>
    </source>
</evidence>
<reference evidence="2" key="1">
    <citation type="journal article" date="2023" name="Front. Plant Sci.">
        <title>Chromosomal-level genome assembly of Melastoma candidum provides insights into trichome evolution.</title>
        <authorList>
            <person name="Zhong Y."/>
            <person name="Wu W."/>
            <person name="Sun C."/>
            <person name="Zou P."/>
            <person name="Liu Y."/>
            <person name="Dai S."/>
            <person name="Zhou R."/>
        </authorList>
    </citation>
    <scope>NUCLEOTIDE SEQUENCE [LARGE SCALE GENOMIC DNA]</scope>
</reference>
<accession>A0ACB9NSS3</accession>
<evidence type="ECO:0000313" key="1">
    <source>
        <dbReference type="EMBL" id="KAI4339315.1"/>
    </source>
</evidence>
<keyword evidence="2" id="KW-1185">Reference proteome</keyword>
<proteinExistence type="predicted"/>